<feature type="transmembrane region" description="Helical" evidence="7">
    <location>
        <begin position="315"/>
        <end position="340"/>
    </location>
</feature>
<dbReference type="Pfam" id="PF00528">
    <property type="entry name" value="BPD_transp_1"/>
    <property type="match status" value="1"/>
</dbReference>
<feature type="transmembrane region" description="Helical" evidence="7">
    <location>
        <begin position="421"/>
        <end position="445"/>
    </location>
</feature>
<keyword evidence="6 7" id="KW-0472">Membrane</keyword>
<comment type="subcellular location">
    <subcellularLocation>
        <location evidence="1 7">Cell membrane</location>
        <topology evidence="1 7">Multi-pass membrane protein</topology>
    </subcellularLocation>
</comment>
<dbReference type="InterPro" id="IPR051393">
    <property type="entry name" value="ABC_transporter_permease"/>
</dbReference>
<keyword evidence="5 7" id="KW-1133">Transmembrane helix</keyword>
<feature type="transmembrane region" description="Helical" evidence="7">
    <location>
        <begin position="221"/>
        <end position="242"/>
    </location>
</feature>
<accession>A0ABW4JUD2</accession>
<feature type="domain" description="ABC transmembrane type-1" evidence="8">
    <location>
        <begin position="217"/>
        <end position="442"/>
    </location>
</feature>
<proteinExistence type="inferred from homology"/>
<dbReference type="Proteomes" id="UP001597327">
    <property type="component" value="Unassembled WGS sequence"/>
</dbReference>
<gene>
    <name evidence="9" type="ORF">ACFSC7_07725</name>
</gene>
<dbReference type="Gene3D" id="1.10.3720.10">
    <property type="entry name" value="MetI-like"/>
    <property type="match status" value="1"/>
</dbReference>
<dbReference type="CDD" id="cd06261">
    <property type="entry name" value="TM_PBP2"/>
    <property type="match status" value="1"/>
</dbReference>
<dbReference type="EMBL" id="JBHUFA010000001">
    <property type="protein sequence ID" value="MFD1695402.1"/>
    <property type="molecule type" value="Genomic_DNA"/>
</dbReference>
<evidence type="ECO:0000256" key="3">
    <source>
        <dbReference type="ARBA" id="ARBA00022475"/>
    </source>
</evidence>
<reference evidence="10" key="1">
    <citation type="journal article" date="2019" name="Int. J. Syst. Evol. Microbiol.">
        <title>The Global Catalogue of Microorganisms (GCM) 10K type strain sequencing project: providing services to taxonomists for standard genome sequencing and annotation.</title>
        <authorList>
            <consortium name="The Broad Institute Genomics Platform"/>
            <consortium name="The Broad Institute Genome Sequencing Center for Infectious Disease"/>
            <person name="Wu L."/>
            <person name="Ma J."/>
        </authorList>
    </citation>
    <scope>NUCLEOTIDE SEQUENCE [LARGE SCALE GENOMIC DNA]</scope>
    <source>
        <strain evidence="10">JCM 3369</strain>
    </source>
</reference>
<comment type="caution">
    <text evidence="9">The sequence shown here is derived from an EMBL/GenBank/DDBJ whole genome shotgun (WGS) entry which is preliminary data.</text>
</comment>
<evidence type="ECO:0000313" key="10">
    <source>
        <dbReference type="Proteomes" id="UP001597327"/>
    </source>
</evidence>
<comment type="similarity">
    <text evidence="7">Belongs to the binding-protein-dependent transport system permease family.</text>
</comment>
<evidence type="ECO:0000256" key="5">
    <source>
        <dbReference type="ARBA" id="ARBA00022989"/>
    </source>
</evidence>
<dbReference type="PANTHER" id="PTHR30193:SF37">
    <property type="entry name" value="INNER MEMBRANE ABC TRANSPORTER PERMEASE PROTEIN YCJO"/>
    <property type="match status" value="1"/>
</dbReference>
<evidence type="ECO:0000256" key="2">
    <source>
        <dbReference type="ARBA" id="ARBA00022448"/>
    </source>
</evidence>
<evidence type="ECO:0000256" key="6">
    <source>
        <dbReference type="ARBA" id="ARBA00023136"/>
    </source>
</evidence>
<sequence>MSDISPSSVSASASAAASASVATKAEVPAHPPRGIGPMRRRESRLAYLMLAPTFLIVLVIVLGPLLANFWISVKPVGLADLRPPSVLVSERLRGSPKAVGDAVTLEYRLRNSTTDKEIRDVVLTDALPAGLTVTSLPEGCALEGETLTCALGTVPGKWRETLKLEGTVSQAFLDIEDPHEQVEATVTGDADNILTSFEFTLENFARIFDHAEFWSVLRVTFYYTIFGTAGALVLGLFAAQLLHVSFRGRGFLRGLFLFPYVSPVIAVAFTWVVLLDPFSGTVNALATKMGLADQAINFFGQRAVDLHLFGLTIEFPLALTTVIAFEAWRYFPLSFLFILARMQSMNTDVYEAAEMDGATPFQQFWYISLPQLVGILSVLFLLRFIWTFNKFDDIFLLTGGNAGTRTLTVDVYEQGFALSNLGAGAAVAVVVFVVLVVFATLFMTLSPKEEGL</sequence>
<keyword evidence="3" id="KW-1003">Cell membrane</keyword>
<evidence type="ECO:0000256" key="7">
    <source>
        <dbReference type="RuleBase" id="RU363032"/>
    </source>
</evidence>
<evidence type="ECO:0000256" key="4">
    <source>
        <dbReference type="ARBA" id="ARBA00022692"/>
    </source>
</evidence>
<dbReference type="InterPro" id="IPR035906">
    <property type="entry name" value="MetI-like_sf"/>
</dbReference>
<feature type="transmembrane region" description="Helical" evidence="7">
    <location>
        <begin position="45"/>
        <end position="71"/>
    </location>
</feature>
<evidence type="ECO:0000259" key="8">
    <source>
        <dbReference type="PROSITE" id="PS50928"/>
    </source>
</evidence>
<evidence type="ECO:0000313" key="9">
    <source>
        <dbReference type="EMBL" id="MFD1695402.1"/>
    </source>
</evidence>
<dbReference type="InterPro" id="IPR000515">
    <property type="entry name" value="MetI-like"/>
</dbReference>
<name>A0ABW4JUD2_9HYPH</name>
<feature type="transmembrane region" description="Helical" evidence="7">
    <location>
        <begin position="254"/>
        <end position="274"/>
    </location>
</feature>
<dbReference type="PANTHER" id="PTHR30193">
    <property type="entry name" value="ABC TRANSPORTER PERMEASE PROTEIN"/>
    <property type="match status" value="1"/>
</dbReference>
<dbReference type="Pfam" id="PF01345">
    <property type="entry name" value="DUF11"/>
    <property type="match status" value="1"/>
</dbReference>
<protein>
    <submittedName>
        <fullName evidence="9">ABC transporter permease subunit</fullName>
    </submittedName>
</protein>
<feature type="transmembrane region" description="Helical" evidence="7">
    <location>
        <begin position="364"/>
        <end position="386"/>
    </location>
</feature>
<evidence type="ECO:0000256" key="1">
    <source>
        <dbReference type="ARBA" id="ARBA00004651"/>
    </source>
</evidence>
<dbReference type="SUPFAM" id="SSF161098">
    <property type="entry name" value="MetI-like"/>
    <property type="match status" value="1"/>
</dbReference>
<keyword evidence="4 7" id="KW-0812">Transmembrane</keyword>
<dbReference type="RefSeq" id="WP_208998609.1">
    <property type="nucleotide sequence ID" value="NZ_JBHUFA010000001.1"/>
</dbReference>
<dbReference type="PROSITE" id="PS50928">
    <property type="entry name" value="ABC_TM1"/>
    <property type="match status" value="1"/>
</dbReference>
<dbReference type="InterPro" id="IPR001434">
    <property type="entry name" value="OmcB-like_DUF11"/>
</dbReference>
<keyword evidence="2 7" id="KW-0813">Transport</keyword>
<organism evidence="9 10">
    <name type="scientific">Roseibium aestuarii</name>
    <dbReference type="NCBI Taxonomy" id="2600299"/>
    <lineage>
        <taxon>Bacteria</taxon>
        <taxon>Pseudomonadati</taxon>
        <taxon>Pseudomonadota</taxon>
        <taxon>Alphaproteobacteria</taxon>
        <taxon>Hyphomicrobiales</taxon>
        <taxon>Stappiaceae</taxon>
        <taxon>Roseibium</taxon>
    </lineage>
</organism>
<keyword evidence="10" id="KW-1185">Reference proteome</keyword>